<proteinExistence type="inferred from homology"/>
<organism evidence="3 4">
    <name type="scientific">Vibrio tapetis subsp. tapetis</name>
    <dbReference type="NCBI Taxonomy" id="1671868"/>
    <lineage>
        <taxon>Bacteria</taxon>
        <taxon>Pseudomonadati</taxon>
        <taxon>Pseudomonadota</taxon>
        <taxon>Gammaproteobacteria</taxon>
        <taxon>Vibrionales</taxon>
        <taxon>Vibrionaceae</taxon>
        <taxon>Vibrio</taxon>
    </lineage>
</organism>
<sequence>MTSISNSKVLLVICIFTALAGCTSLNHSEKLDRDNTIAVPQNWENAQEYVNTALSQQLLDLVNSKELSALVIDTIENNHDLKSTALRLEQASLLDAQSGRYQEPTLTSSYQVSRNKTGSITNNQRISLDLSWELDVWGRLSDTSDSASAKAKASELDYIYAKNSLVARVIQAWLDVVYRAKIIDVENRWIASLSKTEGIVAEQVLDGLKEQADLDTARAETYRIRAALASREQQQLAAIRRLNVLRGKVGQHLDFSTIDTPEIEAPPLTLPGDMLASRPDLLAAYQTVIAADKDTSIAYKDLLPKLTLTSSVYKAGSSSNQLIDNPSLWSLVGGITAPIFNQGNLETQAKIAELKANVAFINYQKKLLNAMTEVGIALDQEYYLNQQEQHYQDAHIYSISSMKNYQNLYQDGASDVLALLIAQRSIYQSKIQLIQTQQARFSNRISLGLALGMGI</sequence>
<dbReference type="Gene3D" id="2.20.200.10">
    <property type="entry name" value="Outer membrane efflux proteins (OEP)"/>
    <property type="match status" value="1"/>
</dbReference>
<keyword evidence="2" id="KW-0732">Signal</keyword>
<feature type="chain" id="PRO_5014789609" evidence="2">
    <location>
        <begin position="21"/>
        <end position="455"/>
    </location>
</feature>
<accession>A0A2N8ZAK4</accession>
<dbReference type="RefSeq" id="WP_102521696.1">
    <property type="nucleotide sequence ID" value="NZ_LT960611.1"/>
</dbReference>
<name>A0A2N8ZAK4_9VIBR</name>
<evidence type="ECO:0000313" key="4">
    <source>
        <dbReference type="Proteomes" id="UP000235828"/>
    </source>
</evidence>
<gene>
    <name evidence="3" type="ORF">VTAP4600_A0965</name>
</gene>
<dbReference type="Gene3D" id="1.20.1600.10">
    <property type="entry name" value="Outer membrane efflux proteins (OEP)"/>
    <property type="match status" value="1"/>
</dbReference>
<evidence type="ECO:0000313" key="3">
    <source>
        <dbReference type="EMBL" id="SON48944.1"/>
    </source>
</evidence>
<dbReference type="GO" id="GO:0015562">
    <property type="term" value="F:efflux transmembrane transporter activity"/>
    <property type="evidence" value="ECO:0007669"/>
    <property type="project" value="InterPro"/>
</dbReference>
<dbReference type="Pfam" id="PF02321">
    <property type="entry name" value="OEP"/>
    <property type="match status" value="2"/>
</dbReference>
<dbReference type="EMBL" id="LT960611">
    <property type="protein sequence ID" value="SON48944.1"/>
    <property type="molecule type" value="Genomic_DNA"/>
</dbReference>
<feature type="signal peptide" evidence="2">
    <location>
        <begin position="1"/>
        <end position="20"/>
    </location>
</feature>
<dbReference type="InterPro" id="IPR003423">
    <property type="entry name" value="OMP_efflux"/>
</dbReference>
<dbReference type="KEGG" id="vta:A0965"/>
<reference evidence="3 4" key="1">
    <citation type="submission" date="2017-10" db="EMBL/GenBank/DDBJ databases">
        <authorList>
            <person name="Banno H."/>
            <person name="Chua N.-H."/>
        </authorList>
    </citation>
    <scope>NUCLEOTIDE SEQUENCE [LARGE SCALE GENOMIC DNA]</scope>
    <source>
        <strain evidence="3">Vibrio tapetis CECT4600</strain>
    </source>
</reference>
<dbReference type="OrthoDB" id="9770517at2"/>
<dbReference type="PANTHER" id="PTHR30203">
    <property type="entry name" value="OUTER MEMBRANE CATION EFFLUX PROTEIN"/>
    <property type="match status" value="1"/>
</dbReference>
<dbReference type="AlphaFoldDB" id="A0A2N8ZAK4"/>
<dbReference type="Proteomes" id="UP000235828">
    <property type="component" value="Chromosome A"/>
</dbReference>
<evidence type="ECO:0000256" key="1">
    <source>
        <dbReference type="ARBA" id="ARBA00007613"/>
    </source>
</evidence>
<evidence type="ECO:0000256" key="2">
    <source>
        <dbReference type="SAM" id="SignalP"/>
    </source>
</evidence>
<comment type="similarity">
    <text evidence="1">Belongs to the outer membrane factor (OMF) (TC 1.B.17) family.</text>
</comment>
<keyword evidence="4" id="KW-1185">Reference proteome</keyword>
<dbReference type="SUPFAM" id="SSF56954">
    <property type="entry name" value="Outer membrane efflux proteins (OEP)"/>
    <property type="match status" value="1"/>
</dbReference>
<dbReference type="InterPro" id="IPR010131">
    <property type="entry name" value="MdtP/NodT-like"/>
</dbReference>
<protein>
    <submittedName>
        <fullName evidence="3">Putative outer membrane transport protein</fullName>
    </submittedName>
</protein>